<sequence>MAFTPAEMFRGFATSRKGSFKHGVSTDTINLEKQSVRGVHLPDYTTTNRLTSEYAARQRTYENFCTALNTALHKDDYAQDIYSKDIIKQLEKMLKERKHVVGPGGLVERGKTRRITRALTNAWNRGSQMNFDGSMGEWEEWRKRALENESRRAKGLCSIEEEEEKKEAKKKQEQEAIATLQSKAYERRKSYAADDFISTMGSPPMASTPMPSPGRGNAQASSSFEVIQDSDNIVRPPSSHITSPSVKRRKLAGMRRRKNADLKASERADVPSSKPEQISLSFQRPVEQSSWEVGSEQLARDTDATAALSENQKKPERRDEYGRPLPDPDTYAVGATKFIDTS</sequence>
<organism evidence="2 3">
    <name type="scientific">Glarea lozoyensis (strain ATCC 74030 / MF5533)</name>
    <dbReference type="NCBI Taxonomy" id="1104152"/>
    <lineage>
        <taxon>Eukaryota</taxon>
        <taxon>Fungi</taxon>
        <taxon>Dikarya</taxon>
        <taxon>Ascomycota</taxon>
        <taxon>Pezizomycotina</taxon>
        <taxon>Leotiomycetes</taxon>
        <taxon>Helotiales</taxon>
        <taxon>Helotiaceae</taxon>
        <taxon>Glarea</taxon>
    </lineage>
</organism>
<dbReference type="OrthoDB" id="3438628at2759"/>
<dbReference type="HOGENOM" id="CLU_811469_0_0_1"/>
<feature type="compositionally biased region" description="Basic and acidic residues" evidence="1">
    <location>
        <begin position="259"/>
        <end position="269"/>
    </location>
</feature>
<dbReference type="InParanoid" id="H0EFZ9"/>
<evidence type="ECO:0000313" key="2">
    <source>
        <dbReference type="EMBL" id="EHL02613.1"/>
    </source>
</evidence>
<feature type="compositionally biased region" description="Polar residues" evidence="1">
    <location>
        <begin position="274"/>
        <end position="292"/>
    </location>
</feature>
<accession>H0EFZ9</accession>
<gene>
    <name evidence="2" type="ORF">M7I_1407</name>
</gene>
<proteinExistence type="predicted"/>
<feature type="compositionally biased region" description="Basic and acidic residues" evidence="1">
    <location>
        <begin position="311"/>
        <end position="322"/>
    </location>
</feature>
<name>H0EFZ9_GLAL7</name>
<feature type="compositionally biased region" description="Basic residues" evidence="1">
    <location>
        <begin position="246"/>
        <end position="258"/>
    </location>
</feature>
<comment type="caution">
    <text evidence="2">The sequence shown here is derived from an EMBL/GenBank/DDBJ whole genome shotgun (WGS) entry which is preliminary data.</text>
</comment>
<reference evidence="2 3" key="1">
    <citation type="journal article" date="2012" name="Eukaryot. Cell">
        <title>Genome sequence of the fungus Glarea lozoyensis: the first genome sequence of a species from the Helotiaceae family.</title>
        <authorList>
            <person name="Youssar L."/>
            <person name="Gruening B.A."/>
            <person name="Erxleben A."/>
            <person name="Guenther S."/>
            <person name="Huettel W."/>
        </authorList>
    </citation>
    <scope>NUCLEOTIDE SEQUENCE [LARGE SCALE GENOMIC DNA]</scope>
    <source>
        <strain evidence="3">ATCC 74030 / MF5533</strain>
    </source>
</reference>
<protein>
    <submittedName>
        <fullName evidence="2">Uncharacterized protein</fullName>
    </submittedName>
</protein>
<feature type="region of interest" description="Disordered" evidence="1">
    <location>
        <begin position="196"/>
        <end position="342"/>
    </location>
</feature>
<dbReference type="EMBL" id="AGUE01000021">
    <property type="protein sequence ID" value="EHL02613.1"/>
    <property type="molecule type" value="Genomic_DNA"/>
</dbReference>
<evidence type="ECO:0000313" key="3">
    <source>
        <dbReference type="Proteomes" id="UP000005446"/>
    </source>
</evidence>
<keyword evidence="3" id="KW-1185">Reference proteome</keyword>
<dbReference type="AlphaFoldDB" id="H0EFZ9"/>
<feature type="compositionally biased region" description="Polar residues" evidence="1">
    <location>
        <begin position="218"/>
        <end position="231"/>
    </location>
</feature>
<feature type="compositionally biased region" description="Low complexity" evidence="1">
    <location>
        <begin position="198"/>
        <end position="209"/>
    </location>
</feature>
<dbReference type="Proteomes" id="UP000005446">
    <property type="component" value="Unassembled WGS sequence"/>
</dbReference>
<evidence type="ECO:0000256" key="1">
    <source>
        <dbReference type="SAM" id="MobiDB-lite"/>
    </source>
</evidence>